<accession>A0A9D4HES3</accession>
<dbReference type="EMBL" id="JAIWYP010000013">
    <property type="protein sequence ID" value="KAH3714711.1"/>
    <property type="molecule type" value="Genomic_DNA"/>
</dbReference>
<name>A0A9D4HES3_DREPO</name>
<feature type="region of interest" description="Disordered" evidence="1">
    <location>
        <begin position="1"/>
        <end position="24"/>
    </location>
</feature>
<evidence type="ECO:0000313" key="2">
    <source>
        <dbReference type="EMBL" id="KAH3714711.1"/>
    </source>
</evidence>
<dbReference type="Proteomes" id="UP000828390">
    <property type="component" value="Unassembled WGS sequence"/>
</dbReference>
<evidence type="ECO:0000313" key="3">
    <source>
        <dbReference type="Proteomes" id="UP000828390"/>
    </source>
</evidence>
<comment type="caution">
    <text evidence="2">The sequence shown here is derived from an EMBL/GenBank/DDBJ whole genome shotgun (WGS) entry which is preliminary data.</text>
</comment>
<dbReference type="AlphaFoldDB" id="A0A9D4HES3"/>
<sequence length="105" mass="11975">MKCRQIQAKSAKLREASSRKKTSSREWCACLADPESSLRYGHTNARAADELENYHNIKPGQWQNDNPLIDVLADLSSNSIKKETNNQREYRRAYFSLEAGSVSKI</sequence>
<protein>
    <submittedName>
        <fullName evidence="2">Uncharacterized protein</fullName>
    </submittedName>
</protein>
<keyword evidence="3" id="KW-1185">Reference proteome</keyword>
<evidence type="ECO:0000256" key="1">
    <source>
        <dbReference type="SAM" id="MobiDB-lite"/>
    </source>
</evidence>
<organism evidence="2 3">
    <name type="scientific">Dreissena polymorpha</name>
    <name type="common">Zebra mussel</name>
    <name type="synonym">Mytilus polymorpha</name>
    <dbReference type="NCBI Taxonomy" id="45954"/>
    <lineage>
        <taxon>Eukaryota</taxon>
        <taxon>Metazoa</taxon>
        <taxon>Spiralia</taxon>
        <taxon>Lophotrochozoa</taxon>
        <taxon>Mollusca</taxon>
        <taxon>Bivalvia</taxon>
        <taxon>Autobranchia</taxon>
        <taxon>Heteroconchia</taxon>
        <taxon>Euheterodonta</taxon>
        <taxon>Imparidentia</taxon>
        <taxon>Neoheterodontei</taxon>
        <taxon>Myida</taxon>
        <taxon>Dreissenoidea</taxon>
        <taxon>Dreissenidae</taxon>
        <taxon>Dreissena</taxon>
    </lineage>
</organism>
<reference evidence="2" key="1">
    <citation type="journal article" date="2019" name="bioRxiv">
        <title>The Genome of the Zebra Mussel, Dreissena polymorpha: A Resource for Invasive Species Research.</title>
        <authorList>
            <person name="McCartney M.A."/>
            <person name="Auch B."/>
            <person name="Kono T."/>
            <person name="Mallez S."/>
            <person name="Zhang Y."/>
            <person name="Obille A."/>
            <person name="Becker A."/>
            <person name="Abrahante J.E."/>
            <person name="Garbe J."/>
            <person name="Badalamenti J.P."/>
            <person name="Herman A."/>
            <person name="Mangelson H."/>
            <person name="Liachko I."/>
            <person name="Sullivan S."/>
            <person name="Sone E.D."/>
            <person name="Koren S."/>
            <person name="Silverstein K.A.T."/>
            <person name="Beckman K.B."/>
            <person name="Gohl D.M."/>
        </authorList>
    </citation>
    <scope>NUCLEOTIDE SEQUENCE</scope>
    <source>
        <strain evidence="2">Duluth1</strain>
        <tissue evidence="2">Whole animal</tissue>
    </source>
</reference>
<reference evidence="2" key="2">
    <citation type="submission" date="2020-11" db="EMBL/GenBank/DDBJ databases">
        <authorList>
            <person name="McCartney M.A."/>
            <person name="Auch B."/>
            <person name="Kono T."/>
            <person name="Mallez S."/>
            <person name="Becker A."/>
            <person name="Gohl D.M."/>
            <person name="Silverstein K.A.T."/>
            <person name="Koren S."/>
            <person name="Bechman K.B."/>
            <person name="Herman A."/>
            <person name="Abrahante J.E."/>
            <person name="Garbe J."/>
        </authorList>
    </citation>
    <scope>NUCLEOTIDE SEQUENCE</scope>
    <source>
        <strain evidence="2">Duluth1</strain>
        <tissue evidence="2">Whole animal</tissue>
    </source>
</reference>
<proteinExistence type="predicted"/>
<gene>
    <name evidence="2" type="ORF">DPMN_057408</name>
</gene>